<dbReference type="EC" id="3.1.1.-" evidence="3"/>
<dbReference type="PROSITE" id="PS00122">
    <property type="entry name" value="CARBOXYLESTERASE_B_1"/>
    <property type="match status" value="1"/>
</dbReference>
<dbReference type="GeneID" id="19397420"/>
<sequence>MSSPRVQLPQGTVVGAVSREKYPHAVEFFKGIPYALPPTGERRFRPPEKVGKSQDTMNATKFGPRAPAQQLMTIGPKLEESEDCLTANVFRQAGHDQSKPLPVAVYFHAGAFNRGNAAMHDTAAMVGWSEQPFIAVSFGYRIGALGFLPSRLSAKEGALNLGLKDQICLLDWVEENIGHFGGDKDCVTLIGLSAGAHSIGHLLLNYEEGKAPKFHRVVIQSGAPTSRAVRQPDAKIHEEQFQDFLKEVKCPPSLPESEIFSYLSKIPISTIAKAQTTVFQKYNPSLRWAFQPVIDNETIRGRPIDAWRNGKWHKVPIMTGFQGNEGSLYVNKKMSKSSEFLQFWKTLLPQLSDEDIQTINRLYPDPDEVPDSIYRETRLDHGVGPMYKRIEAAYAHYAYVAPVRQTAFFASPHTPVYVYHWAMRRDIVYGARHSDNMFYEMKDRAICEKLKSQDELSGILHAYTTSFICTGNPNALGGSYSSRPAWKNYDKEKPEIMIFGRDNTELIGGQEVGELAMMIDDEYAKEESDFWWSKVEISQQ</sequence>
<dbReference type="GO" id="GO:0016787">
    <property type="term" value="F:hydrolase activity"/>
    <property type="evidence" value="ECO:0007669"/>
    <property type="project" value="UniProtKB-KW"/>
</dbReference>
<evidence type="ECO:0000313" key="7">
    <source>
        <dbReference type="Proteomes" id="UP000016935"/>
    </source>
</evidence>
<evidence type="ECO:0000259" key="5">
    <source>
        <dbReference type="Pfam" id="PF00135"/>
    </source>
</evidence>
<proteinExistence type="inferred from homology"/>
<keyword evidence="7" id="KW-1185">Reference proteome</keyword>
<feature type="compositionally biased region" description="Basic and acidic residues" evidence="4">
    <location>
        <begin position="40"/>
        <end position="52"/>
    </location>
</feature>
<keyword evidence="2 3" id="KW-0378">Hydrolase</keyword>
<reference evidence="6 7" key="1">
    <citation type="journal article" date="2012" name="PLoS Pathog.">
        <title>Diverse lifestyles and strategies of plant pathogenesis encoded in the genomes of eighteen Dothideomycetes fungi.</title>
        <authorList>
            <person name="Ohm R.A."/>
            <person name="Feau N."/>
            <person name="Henrissat B."/>
            <person name="Schoch C.L."/>
            <person name="Horwitz B.A."/>
            <person name="Barry K.W."/>
            <person name="Condon B.J."/>
            <person name="Copeland A.C."/>
            <person name="Dhillon B."/>
            <person name="Glaser F."/>
            <person name="Hesse C.N."/>
            <person name="Kosti I."/>
            <person name="LaButti K."/>
            <person name="Lindquist E.A."/>
            <person name="Lucas S."/>
            <person name="Salamov A.A."/>
            <person name="Bradshaw R.E."/>
            <person name="Ciuffetti L."/>
            <person name="Hamelin R.C."/>
            <person name="Kema G.H.J."/>
            <person name="Lawrence C."/>
            <person name="Scott J.A."/>
            <person name="Spatafora J.W."/>
            <person name="Turgeon B.G."/>
            <person name="de Wit P.J.G.M."/>
            <person name="Zhong S."/>
            <person name="Goodwin S.B."/>
            <person name="Grigoriev I.V."/>
        </authorList>
    </citation>
    <scope>NUCLEOTIDE SEQUENCE [LARGE SCALE GENOMIC DNA]</scope>
    <source>
        <strain evidence="7">28A</strain>
    </source>
</reference>
<feature type="domain" description="Carboxylesterase type B" evidence="5">
    <location>
        <begin position="3"/>
        <end position="511"/>
    </location>
</feature>
<dbReference type="OrthoDB" id="408631at2759"/>
<dbReference type="PANTHER" id="PTHR11559">
    <property type="entry name" value="CARBOXYLESTERASE"/>
    <property type="match status" value="1"/>
</dbReference>
<dbReference type="Proteomes" id="UP000016935">
    <property type="component" value="Unassembled WGS sequence"/>
</dbReference>
<dbReference type="RefSeq" id="XP_008027499.1">
    <property type="nucleotide sequence ID" value="XM_008029308.1"/>
</dbReference>
<dbReference type="InterPro" id="IPR050309">
    <property type="entry name" value="Type-B_Carboxylest/Lipase"/>
</dbReference>
<evidence type="ECO:0000256" key="3">
    <source>
        <dbReference type="RuleBase" id="RU361235"/>
    </source>
</evidence>
<evidence type="ECO:0000256" key="1">
    <source>
        <dbReference type="ARBA" id="ARBA00005964"/>
    </source>
</evidence>
<dbReference type="FunFam" id="3.40.50.1820:FF:000263">
    <property type="entry name" value="Carboxylic ester hydrolase"/>
    <property type="match status" value="1"/>
</dbReference>
<dbReference type="AlphaFoldDB" id="R0K664"/>
<feature type="region of interest" description="Disordered" evidence="4">
    <location>
        <begin position="39"/>
        <end position="62"/>
    </location>
</feature>
<dbReference type="InterPro" id="IPR019826">
    <property type="entry name" value="Carboxylesterase_B_AS"/>
</dbReference>
<name>R0K664_EXST2</name>
<accession>R0K664</accession>
<dbReference type="STRING" id="671987.R0K664"/>
<dbReference type="SUPFAM" id="SSF53474">
    <property type="entry name" value="alpha/beta-Hydrolases"/>
    <property type="match status" value="1"/>
</dbReference>
<dbReference type="ESTHER" id="sett2-r0k664">
    <property type="family name" value="Fungal_carboxylesterase_lipase"/>
</dbReference>
<organism evidence="6 7">
    <name type="scientific">Exserohilum turcicum (strain 28A)</name>
    <name type="common">Northern leaf blight fungus</name>
    <name type="synonym">Setosphaeria turcica</name>
    <dbReference type="NCBI Taxonomy" id="671987"/>
    <lineage>
        <taxon>Eukaryota</taxon>
        <taxon>Fungi</taxon>
        <taxon>Dikarya</taxon>
        <taxon>Ascomycota</taxon>
        <taxon>Pezizomycotina</taxon>
        <taxon>Dothideomycetes</taxon>
        <taxon>Pleosporomycetidae</taxon>
        <taxon>Pleosporales</taxon>
        <taxon>Pleosporineae</taxon>
        <taxon>Pleosporaceae</taxon>
        <taxon>Exserohilum</taxon>
    </lineage>
</organism>
<dbReference type="EMBL" id="KB908703">
    <property type="protein sequence ID" value="EOA85004.1"/>
    <property type="molecule type" value="Genomic_DNA"/>
</dbReference>
<gene>
    <name evidence="6" type="ORF">SETTUDRAFT_154607</name>
</gene>
<dbReference type="eggNOG" id="KOG1516">
    <property type="taxonomic scope" value="Eukaryota"/>
</dbReference>
<dbReference type="Gene3D" id="3.40.50.1820">
    <property type="entry name" value="alpha/beta hydrolase"/>
    <property type="match status" value="1"/>
</dbReference>
<evidence type="ECO:0000256" key="4">
    <source>
        <dbReference type="SAM" id="MobiDB-lite"/>
    </source>
</evidence>
<dbReference type="Pfam" id="PF00135">
    <property type="entry name" value="COesterase"/>
    <property type="match status" value="1"/>
</dbReference>
<protein>
    <recommendedName>
        <fullName evidence="3">Carboxylic ester hydrolase</fullName>
        <ecNumber evidence="3">3.1.1.-</ecNumber>
    </recommendedName>
</protein>
<dbReference type="HOGENOM" id="CLU_006586_10_3_1"/>
<reference evidence="6 7" key="2">
    <citation type="journal article" date="2013" name="PLoS Genet.">
        <title>Comparative genome structure, secondary metabolite, and effector coding capacity across Cochliobolus pathogens.</title>
        <authorList>
            <person name="Condon B.J."/>
            <person name="Leng Y."/>
            <person name="Wu D."/>
            <person name="Bushley K.E."/>
            <person name="Ohm R.A."/>
            <person name="Otillar R."/>
            <person name="Martin J."/>
            <person name="Schackwitz W."/>
            <person name="Grimwood J."/>
            <person name="MohdZainudin N."/>
            <person name="Xue C."/>
            <person name="Wang R."/>
            <person name="Manning V.A."/>
            <person name="Dhillon B."/>
            <person name="Tu Z.J."/>
            <person name="Steffenson B.J."/>
            <person name="Salamov A."/>
            <person name="Sun H."/>
            <person name="Lowry S."/>
            <person name="LaButti K."/>
            <person name="Han J."/>
            <person name="Copeland A."/>
            <person name="Lindquist E."/>
            <person name="Barry K."/>
            <person name="Schmutz J."/>
            <person name="Baker S.E."/>
            <person name="Ciuffetti L.M."/>
            <person name="Grigoriev I.V."/>
            <person name="Zhong S."/>
            <person name="Turgeon B.G."/>
        </authorList>
    </citation>
    <scope>NUCLEOTIDE SEQUENCE [LARGE SCALE GENOMIC DNA]</scope>
    <source>
        <strain evidence="7">28A</strain>
    </source>
</reference>
<evidence type="ECO:0000313" key="6">
    <source>
        <dbReference type="EMBL" id="EOA85004.1"/>
    </source>
</evidence>
<dbReference type="InterPro" id="IPR002018">
    <property type="entry name" value="CarbesteraseB"/>
</dbReference>
<dbReference type="InterPro" id="IPR029058">
    <property type="entry name" value="AB_hydrolase_fold"/>
</dbReference>
<comment type="similarity">
    <text evidence="1 3">Belongs to the type-B carboxylesterase/lipase family.</text>
</comment>
<evidence type="ECO:0000256" key="2">
    <source>
        <dbReference type="ARBA" id="ARBA00022801"/>
    </source>
</evidence>